<name>A0A410WWD0_9BACL</name>
<reference evidence="3 4" key="1">
    <citation type="submission" date="2018-01" db="EMBL/GenBank/DDBJ databases">
        <title>The whole genome sequencing and assembly of Paenibacillus chitinolyticus KCCM 41400 strain.</title>
        <authorList>
            <person name="Kim J.-Y."/>
            <person name="Park M.-K."/>
            <person name="Lee Y.-J."/>
            <person name="Yi H."/>
            <person name="Bahn Y.-S."/>
            <person name="Kim J.F."/>
            <person name="Lee D.-W."/>
        </authorList>
    </citation>
    <scope>NUCLEOTIDE SEQUENCE [LARGE SCALE GENOMIC DNA]</scope>
    <source>
        <strain evidence="3 4">KCCM 41400</strain>
    </source>
</reference>
<protein>
    <submittedName>
        <fullName evidence="3">Uncharacterized protein</fullName>
    </submittedName>
</protein>
<proteinExistence type="predicted"/>
<gene>
    <name evidence="2" type="ORF">M5X16_22755</name>
    <name evidence="3" type="ORF">PC41400_14350</name>
</gene>
<keyword evidence="5" id="KW-1185">Reference proteome</keyword>
<accession>A0A410WWD0</accession>
<sequence>MFNKKLAIVILSAALTFTLSSVAFAIDEGTYAAVQGNNTASTQYITGQDKTGRFIIKASGGTADARLYEKCTYNWSQIESLSATQESTTGYAKKSKDVYLKNGCTYKADLYGSGSVSAGVELFNY</sequence>
<feature type="signal peptide" evidence="1">
    <location>
        <begin position="1"/>
        <end position="25"/>
    </location>
</feature>
<evidence type="ECO:0000313" key="3">
    <source>
        <dbReference type="EMBL" id="QAV18796.1"/>
    </source>
</evidence>
<dbReference type="AlphaFoldDB" id="A0A410WWD0"/>
<dbReference type="EMBL" id="JAMDMJ010000033">
    <property type="protein sequence ID" value="MCY9598576.1"/>
    <property type="molecule type" value="Genomic_DNA"/>
</dbReference>
<evidence type="ECO:0000256" key="1">
    <source>
        <dbReference type="SAM" id="SignalP"/>
    </source>
</evidence>
<evidence type="ECO:0000313" key="2">
    <source>
        <dbReference type="EMBL" id="MCY9598576.1"/>
    </source>
</evidence>
<evidence type="ECO:0000313" key="4">
    <source>
        <dbReference type="Proteomes" id="UP000288943"/>
    </source>
</evidence>
<organism evidence="3 4">
    <name type="scientific">Paenibacillus chitinolyticus</name>
    <dbReference type="NCBI Taxonomy" id="79263"/>
    <lineage>
        <taxon>Bacteria</taxon>
        <taxon>Bacillati</taxon>
        <taxon>Bacillota</taxon>
        <taxon>Bacilli</taxon>
        <taxon>Bacillales</taxon>
        <taxon>Paenibacillaceae</taxon>
        <taxon>Paenibacillus</taxon>
    </lineage>
</organism>
<dbReference type="RefSeq" id="WP_042227739.1">
    <property type="nucleotide sequence ID" value="NZ_CP026520.1"/>
</dbReference>
<dbReference type="Proteomes" id="UP000288943">
    <property type="component" value="Chromosome"/>
</dbReference>
<dbReference type="KEGG" id="pchi:PC41400_14350"/>
<dbReference type="OrthoDB" id="2606087at2"/>
<keyword evidence="1" id="KW-0732">Signal</keyword>
<dbReference type="GeneID" id="95375995"/>
<dbReference type="EMBL" id="CP026520">
    <property type="protein sequence ID" value="QAV18796.1"/>
    <property type="molecule type" value="Genomic_DNA"/>
</dbReference>
<feature type="chain" id="PRO_5019169296" evidence="1">
    <location>
        <begin position="26"/>
        <end position="125"/>
    </location>
</feature>
<evidence type="ECO:0000313" key="5">
    <source>
        <dbReference type="Proteomes" id="UP001527202"/>
    </source>
</evidence>
<dbReference type="Proteomes" id="UP001527202">
    <property type="component" value="Unassembled WGS sequence"/>
</dbReference>
<reference evidence="2 5" key="2">
    <citation type="submission" date="2022-05" db="EMBL/GenBank/DDBJ databases">
        <title>Genome Sequencing of Bee-Associated Microbes.</title>
        <authorList>
            <person name="Dunlap C."/>
        </authorList>
    </citation>
    <scope>NUCLEOTIDE SEQUENCE [LARGE SCALE GENOMIC DNA]</scope>
    <source>
        <strain evidence="2 5">NRRL B-23120</strain>
    </source>
</reference>